<reference evidence="2" key="1">
    <citation type="journal article" date="2021" name="Proc. Natl. Acad. Sci. U.S.A.">
        <title>A Catalog of Tens of Thousands of Viruses from Human Metagenomes Reveals Hidden Associations with Chronic Diseases.</title>
        <authorList>
            <person name="Tisza M.J."/>
            <person name="Buck C.B."/>
        </authorList>
    </citation>
    <scope>NUCLEOTIDE SEQUENCE</scope>
    <source>
        <strain evidence="2">CtTK08</strain>
    </source>
</reference>
<evidence type="ECO:0000313" key="2">
    <source>
        <dbReference type="EMBL" id="DAE23292.1"/>
    </source>
</evidence>
<evidence type="ECO:0000256" key="1">
    <source>
        <dbReference type="SAM" id="Phobius"/>
    </source>
</evidence>
<organism evidence="2">
    <name type="scientific">Myoviridae sp. ctTK08</name>
    <dbReference type="NCBI Taxonomy" id="2826656"/>
    <lineage>
        <taxon>Viruses</taxon>
        <taxon>Duplodnaviria</taxon>
        <taxon>Heunggongvirae</taxon>
        <taxon>Uroviricota</taxon>
        <taxon>Caudoviricetes</taxon>
    </lineage>
</organism>
<name>A0A8S5QXA8_9CAUD</name>
<keyword evidence="1" id="KW-0472">Membrane</keyword>
<accession>A0A8S5QXA8</accession>
<keyword evidence="1" id="KW-1133">Transmembrane helix</keyword>
<protein>
    <submittedName>
        <fullName evidence="2">Uncharacterized protein</fullName>
    </submittedName>
</protein>
<proteinExistence type="predicted"/>
<keyword evidence="1" id="KW-0812">Transmembrane</keyword>
<sequence length="46" mass="5602">MKYSINKEVRKMFELFAKYAALRRMFYALLLMAAYWRLPEILAVLK</sequence>
<dbReference type="EMBL" id="BK015751">
    <property type="protein sequence ID" value="DAE23292.1"/>
    <property type="molecule type" value="Genomic_DNA"/>
</dbReference>
<feature type="transmembrane region" description="Helical" evidence="1">
    <location>
        <begin position="21"/>
        <end position="38"/>
    </location>
</feature>